<feature type="domain" description="Gram-positive cocci surface proteins LPxTG" evidence="8">
    <location>
        <begin position="1051"/>
        <end position="1089"/>
    </location>
</feature>
<keyword evidence="6" id="KW-0472">Membrane</keyword>
<dbReference type="Pfam" id="PF00746">
    <property type="entry name" value="Gram_pos_anchor"/>
    <property type="match status" value="1"/>
</dbReference>
<dbReference type="NCBIfam" id="TIGR01167">
    <property type="entry name" value="LPXTG_anchor"/>
    <property type="match status" value="1"/>
</dbReference>
<evidence type="ECO:0000259" key="8">
    <source>
        <dbReference type="Pfam" id="PF00746"/>
    </source>
</evidence>
<dbReference type="InterPro" id="IPR019931">
    <property type="entry name" value="LPXTG_anchor"/>
</dbReference>
<comment type="similarity">
    <text evidence="1">Belongs to the serine-aspartate repeat-containing protein (SDr) family.</text>
</comment>
<reference evidence="11 12" key="1">
    <citation type="submission" date="2015-06" db="EMBL/GenBank/DDBJ databases">
        <title>The Genome Sequence of Enterococcus durans 4EA1.</title>
        <authorList>
            <consortium name="The Broad Institute Genomics Platform"/>
            <consortium name="The Broad Institute Genome Sequencing Center for Infectious Disease"/>
            <person name="Earl A.M."/>
            <person name="Van Tyne D."/>
            <person name="Lebreton F."/>
            <person name="Saavedra J.T."/>
            <person name="Gilmore M.S."/>
            <person name="Manson Mcguire A."/>
            <person name="Clock S."/>
            <person name="Crupain M."/>
            <person name="Rangan U."/>
            <person name="Young S."/>
            <person name="Abouelleil A."/>
            <person name="Cao P."/>
            <person name="Chapman S.B."/>
            <person name="Griggs A."/>
            <person name="Priest M."/>
            <person name="Shea T."/>
            <person name="Wortman J."/>
            <person name="Nusbaum C."/>
            <person name="Birren B."/>
        </authorList>
    </citation>
    <scope>NUCLEOTIDE SEQUENCE [LARGE SCALE GENOMIC DNA]</scope>
    <source>
        <strain evidence="11 12">4EA1</strain>
    </source>
</reference>
<comment type="caution">
    <text evidence="11">The sequence shown here is derived from an EMBL/GenBank/DDBJ whole genome shotgun (WGS) entry which is preliminary data.</text>
</comment>
<feature type="signal peptide" evidence="7">
    <location>
        <begin position="1"/>
        <end position="25"/>
    </location>
</feature>
<protein>
    <submittedName>
        <fullName evidence="11">Uncharacterized protein</fullName>
    </submittedName>
</protein>
<feature type="domain" description="SpaA-like prealbumin fold" evidence="9">
    <location>
        <begin position="529"/>
        <end position="610"/>
    </location>
</feature>
<dbReference type="PANTHER" id="PTHR36108">
    <property type="entry name" value="COLOSSIN-B-RELATED"/>
    <property type="match status" value="1"/>
</dbReference>
<keyword evidence="6" id="KW-0812">Transmembrane</keyword>
<feature type="domain" description="Choice-of-anchor A" evidence="10">
    <location>
        <begin position="47"/>
        <end position="389"/>
    </location>
</feature>
<feature type="domain" description="SpaA-like prealbumin fold" evidence="9">
    <location>
        <begin position="796"/>
        <end position="877"/>
    </location>
</feature>
<dbReference type="InterPro" id="IPR026588">
    <property type="entry name" value="Choice_anch_A"/>
</dbReference>
<evidence type="ECO:0000313" key="12">
    <source>
        <dbReference type="Proteomes" id="UP000252797"/>
    </source>
</evidence>
<dbReference type="RefSeq" id="WP_258547435.1">
    <property type="nucleotide sequence ID" value="NZ_LEPB01000001.1"/>
</dbReference>
<feature type="domain" description="SpaA-like prealbumin fold" evidence="9">
    <location>
        <begin position="925"/>
        <end position="1012"/>
    </location>
</feature>
<sequence>MKKASNFIILLLMIIHTIIPSSAFAEQTAETYQTYYERHPGQEDDFLGAAQHFNVFARNVHITTDINGNVAAQNLYSTQQSFDIWRGREKMDLIKNDDDYIQNILAADGTPAPMGTGIPANTGNNQTTYLALGEGIDYQAVGTDGKPTINGVKNDQTTAKQIVQDQNGQTFIDFDSEFTHLRSANDELAKNAQSADIVVESDDQFLKGTKGKDAVYTASGDLNNRVIDVSQIDKEAVVIKLNAAVLADTYTLDIVGLEAANASDTNKEVFIVVDGEGSDSVTINGKIKLYYKAGENPADVTGNTFVDNQGNTEQERLETELMDFADSTVLWSFTNTTQVSGKLSIGKMKNIELHSPWIGSILAPDATVDGTGVNIQGSVIADTYLGSGSLYRWDWQGEFSPNKTNGEKVMVEKYDGHTKEKLTDEKLMDTLTYTVTNLASKQTTELTEKNNWEASFVPGDYQIVETNAPEGYAVDATPINFTIDQKMQVTSGSQLVDSVEPTSSGLYLKDNQLVFRQFDEPKQATVKKNIHLLKYDQTTKKEVADLSGLTFKLTSYQDEARQQVKEQIPLTKDYQAELEPGFYGVQEETAPTGYALENSEYYFTIDSTGAVKGADSSAIATWSDGYLIQSPGSADTLYQSADQLYFQKFDQKQKQAKEFNLQLLKYDKSTKKQVSDLSGLSFQLTQYQAGEHKQVIEQQMITGNQISDFTIKLNPGYDYTIKEVTAPDGYELSNSNFDFKITEDGQLSSEKSVGVPQWNPSFETKAETNQDLLYQDGKQLYYQKFDKKIAQTVTKKIKLLKYDKTTRTPIGTLTGLKFTITQYSDEKYTKTSRVIDVAQDYTAELTPGHYSITETSAPTGFSVEHTPYYFTIKADGGVKLLHGSLKEWSAGYLVVANTNEDQLYQNKDHLYFEKFDTTQMDQLQLHLLKYDGQTQKIIKNISKLKFQVTQYQQADPTKVVKVQQLSGEKASDFTMTVKESSIYKIQEISAPEGYQLDDSTFEFTVDANGTFHLKGGQAAPQWQSKDEAVASAKVDQLYQQKSEAYFQKMDKKKAVPILPQTGGHGTLGFYLSASLFIVLAGILYKKRAKN</sequence>
<evidence type="ECO:0000256" key="7">
    <source>
        <dbReference type="SAM" id="SignalP"/>
    </source>
</evidence>
<evidence type="ECO:0000313" key="11">
    <source>
        <dbReference type="EMBL" id="RCA12039.1"/>
    </source>
</evidence>
<feature type="domain" description="SpaA-like prealbumin fold" evidence="9">
    <location>
        <begin position="661"/>
        <end position="746"/>
    </location>
</feature>
<evidence type="ECO:0000256" key="5">
    <source>
        <dbReference type="ARBA" id="ARBA00023088"/>
    </source>
</evidence>
<keyword evidence="5" id="KW-0572">Peptidoglycan-anchor</keyword>
<dbReference type="AlphaFoldDB" id="A0A367CHG2"/>
<organism evidence="11 12">
    <name type="scientific">Enterococcus durans</name>
    <dbReference type="NCBI Taxonomy" id="53345"/>
    <lineage>
        <taxon>Bacteria</taxon>
        <taxon>Bacillati</taxon>
        <taxon>Bacillota</taxon>
        <taxon>Bacilli</taxon>
        <taxon>Lactobacillales</taxon>
        <taxon>Enterococcaceae</taxon>
        <taxon>Enterococcus</taxon>
    </lineage>
</organism>
<accession>A0A367CHG2</accession>
<evidence type="ECO:0000259" key="10">
    <source>
        <dbReference type="Pfam" id="PF20597"/>
    </source>
</evidence>
<evidence type="ECO:0000256" key="1">
    <source>
        <dbReference type="ARBA" id="ARBA00007257"/>
    </source>
</evidence>
<dbReference type="InterPro" id="IPR041033">
    <property type="entry name" value="SpaA_PFL_dom_1"/>
</dbReference>
<dbReference type="InterPro" id="IPR013783">
    <property type="entry name" value="Ig-like_fold"/>
</dbReference>
<dbReference type="EMBL" id="LEPB01000001">
    <property type="protein sequence ID" value="RCA12039.1"/>
    <property type="molecule type" value="Genomic_DNA"/>
</dbReference>
<feature type="chain" id="PRO_5016596668" evidence="7">
    <location>
        <begin position="26"/>
        <end position="1090"/>
    </location>
</feature>
<keyword evidence="4 7" id="KW-0732">Signal</keyword>
<evidence type="ECO:0000256" key="2">
    <source>
        <dbReference type="ARBA" id="ARBA00022512"/>
    </source>
</evidence>
<gene>
    <name evidence="11" type="ORF">EA71_00243</name>
</gene>
<dbReference type="Pfam" id="PF17802">
    <property type="entry name" value="SpaA"/>
    <property type="match status" value="5"/>
</dbReference>
<keyword evidence="6" id="KW-1133">Transmembrane helix</keyword>
<evidence type="ECO:0000259" key="9">
    <source>
        <dbReference type="Pfam" id="PF17802"/>
    </source>
</evidence>
<evidence type="ECO:0000256" key="6">
    <source>
        <dbReference type="SAM" id="Phobius"/>
    </source>
</evidence>
<evidence type="ECO:0000256" key="3">
    <source>
        <dbReference type="ARBA" id="ARBA00022525"/>
    </source>
</evidence>
<dbReference type="Gene3D" id="2.60.40.10">
    <property type="entry name" value="Immunoglobulins"/>
    <property type="match status" value="5"/>
</dbReference>
<keyword evidence="3" id="KW-0964">Secreted</keyword>
<feature type="transmembrane region" description="Helical" evidence="6">
    <location>
        <begin position="1067"/>
        <end position="1084"/>
    </location>
</feature>
<keyword evidence="2" id="KW-0134">Cell wall</keyword>
<proteinExistence type="inferred from homology"/>
<dbReference type="Proteomes" id="UP000252797">
    <property type="component" value="Unassembled WGS sequence"/>
</dbReference>
<dbReference type="PANTHER" id="PTHR36108:SF13">
    <property type="entry name" value="COLOSSIN-B-RELATED"/>
    <property type="match status" value="1"/>
</dbReference>
<evidence type="ECO:0000256" key="4">
    <source>
        <dbReference type="ARBA" id="ARBA00022729"/>
    </source>
</evidence>
<dbReference type="NCBIfam" id="TIGR04215">
    <property type="entry name" value="choice_anch_A"/>
    <property type="match status" value="1"/>
</dbReference>
<dbReference type="Pfam" id="PF20597">
    <property type="entry name" value="pAdhesive_15"/>
    <property type="match status" value="1"/>
</dbReference>
<feature type="domain" description="SpaA-like prealbumin fold" evidence="9">
    <location>
        <begin position="408"/>
        <end position="487"/>
    </location>
</feature>
<name>A0A367CHG2_9ENTE</name>